<accession>A0A2A9MAK0</accession>
<name>A0A2A9MAK0_BESBE</name>
<keyword evidence="2" id="KW-1133">Transmembrane helix</keyword>
<keyword evidence="2" id="KW-0472">Membrane</keyword>
<reference evidence="4 5" key="1">
    <citation type="submission" date="2017-09" db="EMBL/GenBank/DDBJ databases">
        <title>Genome sequencing of Besnoitia besnoiti strain Bb-Ger1.</title>
        <authorList>
            <person name="Schares G."/>
            <person name="Venepally P."/>
            <person name="Lorenzi H.A."/>
        </authorList>
    </citation>
    <scope>NUCLEOTIDE SEQUENCE [LARGE SCALE GENOMIC DNA]</scope>
    <source>
        <strain evidence="4 5">Bb-Ger1</strain>
    </source>
</reference>
<feature type="region of interest" description="Disordered" evidence="1">
    <location>
        <begin position="234"/>
        <end position="257"/>
    </location>
</feature>
<feature type="chain" id="PRO_5012766920" description="Transmembrane protein" evidence="3">
    <location>
        <begin position="35"/>
        <end position="619"/>
    </location>
</feature>
<gene>
    <name evidence="4" type="ORF">BESB_017300</name>
</gene>
<dbReference type="RefSeq" id="XP_029216421.1">
    <property type="nucleotide sequence ID" value="XM_029360445.1"/>
</dbReference>
<feature type="region of interest" description="Disordered" evidence="1">
    <location>
        <begin position="137"/>
        <end position="186"/>
    </location>
</feature>
<feature type="region of interest" description="Disordered" evidence="1">
    <location>
        <begin position="356"/>
        <end position="401"/>
    </location>
</feature>
<dbReference type="EMBL" id="NWUJ01000011">
    <property type="protein sequence ID" value="PFH32412.1"/>
    <property type="molecule type" value="Genomic_DNA"/>
</dbReference>
<feature type="compositionally biased region" description="Basic and acidic residues" evidence="1">
    <location>
        <begin position="150"/>
        <end position="166"/>
    </location>
</feature>
<feature type="signal peptide" evidence="3">
    <location>
        <begin position="1"/>
        <end position="34"/>
    </location>
</feature>
<proteinExistence type="predicted"/>
<dbReference type="VEuPathDB" id="ToxoDB:BESB_017300"/>
<dbReference type="Proteomes" id="UP000224006">
    <property type="component" value="Chromosome X"/>
</dbReference>
<keyword evidence="2" id="KW-0812">Transmembrane</keyword>
<evidence type="ECO:0008006" key="6">
    <source>
        <dbReference type="Google" id="ProtNLM"/>
    </source>
</evidence>
<sequence length="619" mass="67443">MKFYFGHTLFSSPHSWRLVHAVLSSLSLLALLVALKSLDGGTKKAEVPFHEAEIRASSVFSHEAERPGLLTLPALPSASLHLLHRRGLRSPSVRTPQIAARGSPENVTVLPFLLYAHASPPSAPLSGADVPRLQTDEQVKAASASQGDSSRGRRDGGESRKKEEAAPARGGAAEEGNEAENEERLTPDEVLGVPFWSVPRTRPVEEAAALLHPSLVPLSRLFLFRSEQPSLEDANAADFHSSPSASASTAASPRRRPAPKFFSTSLSSYLEALFASLVRVVPDVQLYNLPLRPDFCVFLPLPADFLVAHTRYGFKESHLGAAPVHDLTLQLHGKREICAAAAAAFRLHVNRRARDAEARVAGRQTEGENARPHAVRDRGPNQREGREQEKPGQDGGDARSVSEERKAELVSWLGADCESLFEAEERLSCFPLGTEGELPASLDYVDTDGIARFTWKALFSRFAATLSSRGLYSAALDVILPWTYTTDSQGRLHSASCANGGPLIPFRFAPDSRESSVLQSAGKVSDSPKTAKERTAFDGFLVEVCSARRGRSFDPVYVQLHFLFNLVFLTYPYGVAPVVFTVVESVLLAVVLTAVALWWLYGRRRSSAYFSVAAKDKSV</sequence>
<protein>
    <recommendedName>
        <fullName evidence="6">Transmembrane protein</fullName>
    </recommendedName>
</protein>
<keyword evidence="3" id="KW-0732">Signal</keyword>
<evidence type="ECO:0000256" key="3">
    <source>
        <dbReference type="SAM" id="SignalP"/>
    </source>
</evidence>
<dbReference type="GeneID" id="40306791"/>
<keyword evidence="5" id="KW-1185">Reference proteome</keyword>
<organism evidence="4 5">
    <name type="scientific">Besnoitia besnoiti</name>
    <name type="common">Apicomplexan protozoan</name>
    <dbReference type="NCBI Taxonomy" id="94643"/>
    <lineage>
        <taxon>Eukaryota</taxon>
        <taxon>Sar</taxon>
        <taxon>Alveolata</taxon>
        <taxon>Apicomplexa</taxon>
        <taxon>Conoidasida</taxon>
        <taxon>Coccidia</taxon>
        <taxon>Eucoccidiorida</taxon>
        <taxon>Eimeriorina</taxon>
        <taxon>Sarcocystidae</taxon>
        <taxon>Besnoitia</taxon>
    </lineage>
</organism>
<dbReference type="AlphaFoldDB" id="A0A2A9MAK0"/>
<dbReference type="OrthoDB" id="331534at2759"/>
<evidence type="ECO:0000313" key="4">
    <source>
        <dbReference type="EMBL" id="PFH32412.1"/>
    </source>
</evidence>
<feature type="transmembrane region" description="Helical" evidence="2">
    <location>
        <begin position="579"/>
        <end position="601"/>
    </location>
</feature>
<dbReference type="KEGG" id="bbes:BESB_017300"/>
<comment type="caution">
    <text evidence="4">The sequence shown here is derived from an EMBL/GenBank/DDBJ whole genome shotgun (WGS) entry which is preliminary data.</text>
</comment>
<evidence type="ECO:0000313" key="5">
    <source>
        <dbReference type="Proteomes" id="UP000224006"/>
    </source>
</evidence>
<evidence type="ECO:0000256" key="1">
    <source>
        <dbReference type="SAM" id="MobiDB-lite"/>
    </source>
</evidence>
<feature type="compositionally biased region" description="Low complexity" evidence="1">
    <location>
        <begin position="236"/>
        <end position="252"/>
    </location>
</feature>
<evidence type="ECO:0000256" key="2">
    <source>
        <dbReference type="SAM" id="Phobius"/>
    </source>
</evidence>